<evidence type="ECO:0000256" key="1">
    <source>
        <dbReference type="SAM" id="MobiDB-lite"/>
    </source>
</evidence>
<feature type="region of interest" description="Disordered" evidence="1">
    <location>
        <begin position="1"/>
        <end position="21"/>
    </location>
</feature>
<evidence type="ECO:0000313" key="3">
    <source>
        <dbReference type="Proteomes" id="UP000299102"/>
    </source>
</evidence>
<protein>
    <submittedName>
        <fullName evidence="2">Uncharacterized protein</fullName>
    </submittedName>
</protein>
<sequence length="90" mass="9715">MRHQESHLGHTSHGGECDLVSRAGHTSDCSPDLTSVFDPSSVLRFGPGPACDSVPIRFYSRSVRDSLPHSAFNTDFSISHNSDLDEAGSK</sequence>
<comment type="caution">
    <text evidence="2">The sequence shown here is derived from an EMBL/GenBank/DDBJ whole genome shotgun (WGS) entry which is preliminary data.</text>
</comment>
<dbReference type="OrthoDB" id="10070851at2759"/>
<proteinExistence type="predicted"/>
<name>A0A4C1ZWW6_EUMVA</name>
<feature type="compositionally biased region" description="Basic and acidic residues" evidence="1">
    <location>
        <begin position="1"/>
        <end position="16"/>
    </location>
</feature>
<dbReference type="EMBL" id="BGZK01002248">
    <property type="protein sequence ID" value="GBP92198.1"/>
    <property type="molecule type" value="Genomic_DNA"/>
</dbReference>
<dbReference type="Proteomes" id="UP000299102">
    <property type="component" value="Unassembled WGS sequence"/>
</dbReference>
<organism evidence="2 3">
    <name type="scientific">Eumeta variegata</name>
    <name type="common">Bagworm moth</name>
    <name type="synonym">Eumeta japonica</name>
    <dbReference type="NCBI Taxonomy" id="151549"/>
    <lineage>
        <taxon>Eukaryota</taxon>
        <taxon>Metazoa</taxon>
        <taxon>Ecdysozoa</taxon>
        <taxon>Arthropoda</taxon>
        <taxon>Hexapoda</taxon>
        <taxon>Insecta</taxon>
        <taxon>Pterygota</taxon>
        <taxon>Neoptera</taxon>
        <taxon>Endopterygota</taxon>
        <taxon>Lepidoptera</taxon>
        <taxon>Glossata</taxon>
        <taxon>Ditrysia</taxon>
        <taxon>Tineoidea</taxon>
        <taxon>Psychidae</taxon>
        <taxon>Oiketicinae</taxon>
        <taxon>Eumeta</taxon>
    </lineage>
</organism>
<reference evidence="2 3" key="1">
    <citation type="journal article" date="2019" name="Commun. Biol.">
        <title>The bagworm genome reveals a unique fibroin gene that provides high tensile strength.</title>
        <authorList>
            <person name="Kono N."/>
            <person name="Nakamura H."/>
            <person name="Ohtoshi R."/>
            <person name="Tomita M."/>
            <person name="Numata K."/>
            <person name="Arakawa K."/>
        </authorList>
    </citation>
    <scope>NUCLEOTIDE SEQUENCE [LARGE SCALE GENOMIC DNA]</scope>
</reference>
<gene>
    <name evidence="2" type="ORF">EVAR_62686_1</name>
</gene>
<accession>A0A4C1ZWW6</accession>
<keyword evidence="3" id="KW-1185">Reference proteome</keyword>
<dbReference type="AlphaFoldDB" id="A0A4C1ZWW6"/>
<evidence type="ECO:0000313" key="2">
    <source>
        <dbReference type="EMBL" id="GBP92198.1"/>
    </source>
</evidence>